<dbReference type="Proteomes" id="UP000216035">
    <property type="component" value="Unassembled WGS sequence"/>
</dbReference>
<sequence>MPKRTSIKDVTDLEDLNDLNEIVHDKRVNKRDNSKKERRNRHYVKVLIKSQLRNPETDNSYGERLP</sequence>
<protein>
    <submittedName>
        <fullName evidence="1">Uncharacterized protein</fullName>
    </submittedName>
</protein>
<evidence type="ECO:0000313" key="2">
    <source>
        <dbReference type="Proteomes" id="UP000216035"/>
    </source>
</evidence>
<name>A0A256A6D2_9FLAO</name>
<gene>
    <name evidence="1" type="ORF">CHX27_02015</name>
</gene>
<organism evidence="1 2">
    <name type="scientific">Flavobacterium aurantiibacter</name>
    <dbReference type="NCBI Taxonomy" id="2023067"/>
    <lineage>
        <taxon>Bacteria</taxon>
        <taxon>Pseudomonadati</taxon>
        <taxon>Bacteroidota</taxon>
        <taxon>Flavobacteriia</taxon>
        <taxon>Flavobacteriales</taxon>
        <taxon>Flavobacteriaceae</taxon>
        <taxon>Flavobacterium</taxon>
    </lineage>
</organism>
<evidence type="ECO:0000313" key="1">
    <source>
        <dbReference type="EMBL" id="OYQ48650.1"/>
    </source>
</evidence>
<accession>A0A256A6D2</accession>
<reference evidence="1 2" key="1">
    <citation type="submission" date="2017-07" db="EMBL/GenBank/DDBJ databases">
        <title>Flavobacterium cyanobacteriorum sp. nov., isolated from cyanobacterial aggregates in a eutrophic lake.</title>
        <authorList>
            <person name="Cai H."/>
        </authorList>
    </citation>
    <scope>NUCLEOTIDE SEQUENCE [LARGE SCALE GENOMIC DNA]</scope>
    <source>
        <strain evidence="1 2">TH167</strain>
    </source>
</reference>
<dbReference type="EMBL" id="NOXX01000120">
    <property type="protein sequence ID" value="OYQ48650.1"/>
    <property type="molecule type" value="Genomic_DNA"/>
</dbReference>
<comment type="caution">
    <text evidence="1">The sequence shown here is derived from an EMBL/GenBank/DDBJ whole genome shotgun (WGS) entry which is preliminary data.</text>
</comment>
<dbReference type="RefSeq" id="WP_094485097.1">
    <property type="nucleotide sequence ID" value="NZ_NOXX01000120.1"/>
</dbReference>
<keyword evidence="2" id="KW-1185">Reference proteome</keyword>
<dbReference type="AlphaFoldDB" id="A0A256A6D2"/>
<proteinExistence type="predicted"/>
<dbReference type="OrthoDB" id="886643at2"/>